<feature type="transmembrane region" description="Helical" evidence="5">
    <location>
        <begin position="156"/>
        <end position="174"/>
    </location>
</feature>
<gene>
    <name evidence="6" type="primary">FAIM2</name>
    <name evidence="6" type="ORF">SPIL2461_LOCUS20245</name>
</gene>
<keyword evidence="3 5" id="KW-1133">Transmembrane helix</keyword>
<dbReference type="GO" id="GO:0016020">
    <property type="term" value="C:membrane"/>
    <property type="evidence" value="ECO:0007669"/>
    <property type="project" value="UniProtKB-SubCell"/>
</dbReference>
<feature type="transmembrane region" description="Helical" evidence="5">
    <location>
        <begin position="51"/>
        <end position="69"/>
    </location>
</feature>
<dbReference type="Pfam" id="PF01027">
    <property type="entry name" value="Bax1-I"/>
    <property type="match status" value="1"/>
</dbReference>
<dbReference type="PANTHER" id="PTHR23291:SF47">
    <property type="entry name" value="TRANSMEMBRANE BAX INHIBITOR MOTIF CONTAINING 7"/>
    <property type="match status" value="1"/>
</dbReference>
<evidence type="ECO:0000256" key="5">
    <source>
        <dbReference type="RuleBase" id="RU004379"/>
    </source>
</evidence>
<feature type="transmembrane region" description="Helical" evidence="5">
    <location>
        <begin position="125"/>
        <end position="144"/>
    </location>
</feature>
<dbReference type="EMBL" id="CAJNIZ010045205">
    <property type="protein sequence ID" value="CAE7713547.1"/>
    <property type="molecule type" value="Genomic_DNA"/>
</dbReference>
<keyword evidence="7" id="KW-1185">Reference proteome</keyword>
<keyword evidence="2 5" id="KW-0812">Transmembrane</keyword>
<feature type="transmembrane region" description="Helical" evidence="5">
    <location>
        <begin position="183"/>
        <end position="204"/>
    </location>
</feature>
<feature type="transmembrane region" description="Helical" evidence="5">
    <location>
        <begin position="224"/>
        <end position="244"/>
    </location>
</feature>
<comment type="similarity">
    <text evidence="5">Belongs to the BI1 family.</text>
</comment>
<dbReference type="PANTHER" id="PTHR23291">
    <property type="entry name" value="BAX INHIBITOR-RELATED"/>
    <property type="match status" value="1"/>
</dbReference>
<evidence type="ECO:0000313" key="7">
    <source>
        <dbReference type="Proteomes" id="UP000649617"/>
    </source>
</evidence>
<protein>
    <submittedName>
        <fullName evidence="6">FAIM2 protein</fullName>
    </submittedName>
</protein>
<accession>A0A812X6X7</accession>
<dbReference type="AlphaFoldDB" id="A0A812X6X7"/>
<sequence>MSCKSTQLPPDIRLGFVKKVYGILGVMLLITFGLAQFFVFQKEATLAFLRANMWIVVTVGIIVVAQLFFDIAMSCQLCCGGSSLIRGYLKMMVTPPWNYLYLMVFSVCFGVLVGYVCASYTAESVLLVFALTVVMIVCLTVYAVRTSADFTGWGPHMLVICVGLLLLLLMYFLLPDRTLFSRLAGAVCAIIFGMLIVHDTQLIFGSAALGFGGSAKQYEYTIDMYAFAAWNLYLDFITFFLYMLQFLGNRE</sequence>
<keyword evidence="4 5" id="KW-0472">Membrane</keyword>
<evidence type="ECO:0000313" key="6">
    <source>
        <dbReference type="EMBL" id="CAE7713547.1"/>
    </source>
</evidence>
<dbReference type="InterPro" id="IPR006214">
    <property type="entry name" value="Bax_inhibitor_1-related"/>
</dbReference>
<dbReference type="Proteomes" id="UP000649617">
    <property type="component" value="Unassembled WGS sequence"/>
</dbReference>
<feature type="transmembrane region" description="Helical" evidence="5">
    <location>
        <begin position="99"/>
        <end position="118"/>
    </location>
</feature>
<evidence type="ECO:0000256" key="4">
    <source>
        <dbReference type="ARBA" id="ARBA00023136"/>
    </source>
</evidence>
<evidence type="ECO:0000256" key="1">
    <source>
        <dbReference type="ARBA" id="ARBA00004141"/>
    </source>
</evidence>
<evidence type="ECO:0000256" key="3">
    <source>
        <dbReference type="ARBA" id="ARBA00022989"/>
    </source>
</evidence>
<reference evidence="6" key="1">
    <citation type="submission" date="2021-02" db="EMBL/GenBank/DDBJ databases">
        <authorList>
            <person name="Dougan E. K."/>
            <person name="Rhodes N."/>
            <person name="Thang M."/>
            <person name="Chan C."/>
        </authorList>
    </citation>
    <scope>NUCLEOTIDE SEQUENCE</scope>
</reference>
<feature type="transmembrane region" description="Helical" evidence="5">
    <location>
        <begin position="20"/>
        <end position="39"/>
    </location>
</feature>
<evidence type="ECO:0000256" key="2">
    <source>
        <dbReference type="ARBA" id="ARBA00022692"/>
    </source>
</evidence>
<comment type="subcellular location">
    <subcellularLocation>
        <location evidence="1">Membrane</location>
        <topology evidence="1">Multi-pass membrane protein</topology>
    </subcellularLocation>
</comment>
<organism evidence="6 7">
    <name type="scientific">Symbiodinium pilosum</name>
    <name type="common">Dinoflagellate</name>
    <dbReference type="NCBI Taxonomy" id="2952"/>
    <lineage>
        <taxon>Eukaryota</taxon>
        <taxon>Sar</taxon>
        <taxon>Alveolata</taxon>
        <taxon>Dinophyceae</taxon>
        <taxon>Suessiales</taxon>
        <taxon>Symbiodiniaceae</taxon>
        <taxon>Symbiodinium</taxon>
    </lineage>
</organism>
<proteinExistence type="inferred from homology"/>
<dbReference type="OrthoDB" id="7933078at2759"/>
<name>A0A812X6X7_SYMPI</name>
<comment type="caution">
    <text evidence="6">The sequence shown here is derived from an EMBL/GenBank/DDBJ whole genome shotgun (WGS) entry which is preliminary data.</text>
</comment>